<dbReference type="Gene3D" id="3.90.79.10">
    <property type="entry name" value="Nucleoside Triphosphate Pyrophosphohydrolase"/>
    <property type="match status" value="1"/>
</dbReference>
<dbReference type="InterPro" id="IPR000086">
    <property type="entry name" value="NUDIX_hydrolase_dom"/>
</dbReference>
<dbReference type="PANTHER" id="PTHR43222">
    <property type="entry name" value="NUDIX HYDROLASE 23"/>
    <property type="match status" value="1"/>
</dbReference>
<dbReference type="Gene3D" id="2.20.70.10">
    <property type="match status" value="1"/>
</dbReference>
<evidence type="ECO:0000313" key="3">
    <source>
        <dbReference type="Proteomes" id="UP000295793"/>
    </source>
</evidence>
<dbReference type="InterPro" id="IPR029401">
    <property type="entry name" value="Nudix_N"/>
</dbReference>
<dbReference type="EMBL" id="SLZR01000004">
    <property type="protein sequence ID" value="TCS41983.1"/>
    <property type="molecule type" value="Genomic_DNA"/>
</dbReference>
<dbReference type="RefSeq" id="WP_132700736.1">
    <property type="nucleotide sequence ID" value="NZ_SLZR01000004.1"/>
</dbReference>
<dbReference type="InterPro" id="IPR015797">
    <property type="entry name" value="NUDIX_hydrolase-like_dom_sf"/>
</dbReference>
<dbReference type="PANTHER" id="PTHR43222:SF2">
    <property type="entry name" value="NUDIX HYDROLASE 23, CHLOROPLASTIC"/>
    <property type="match status" value="1"/>
</dbReference>
<dbReference type="GO" id="GO:0003824">
    <property type="term" value="F:catalytic activity"/>
    <property type="evidence" value="ECO:0007669"/>
    <property type="project" value="UniProtKB-ARBA"/>
</dbReference>
<organism evidence="2 3">
    <name type="scientific">Reinekea marinisedimentorum</name>
    <dbReference type="NCBI Taxonomy" id="230495"/>
    <lineage>
        <taxon>Bacteria</taxon>
        <taxon>Pseudomonadati</taxon>
        <taxon>Pseudomonadota</taxon>
        <taxon>Gammaproteobacteria</taxon>
        <taxon>Oceanospirillales</taxon>
        <taxon>Saccharospirillaceae</taxon>
        <taxon>Reinekea</taxon>
    </lineage>
</organism>
<gene>
    <name evidence="2" type="ORF">BCF53_10487</name>
</gene>
<reference evidence="2 3" key="1">
    <citation type="submission" date="2019-03" db="EMBL/GenBank/DDBJ databases">
        <title>Genomic Encyclopedia of Archaeal and Bacterial Type Strains, Phase II (KMG-II): from individual species to whole genera.</title>
        <authorList>
            <person name="Goeker M."/>
        </authorList>
    </citation>
    <scope>NUCLEOTIDE SEQUENCE [LARGE SCALE GENOMIC DNA]</scope>
    <source>
        <strain evidence="2 3">DSM 15388</strain>
    </source>
</reference>
<dbReference type="SUPFAM" id="SSF55811">
    <property type="entry name" value="Nudix"/>
    <property type="match status" value="1"/>
</dbReference>
<proteinExistence type="predicted"/>
<protein>
    <submittedName>
        <fullName evidence="2">ADP-ribose pyrophosphatase YjhB (NUDIX family)</fullName>
    </submittedName>
</protein>
<comment type="caution">
    <text evidence="2">The sequence shown here is derived from an EMBL/GenBank/DDBJ whole genome shotgun (WGS) entry which is preliminary data.</text>
</comment>
<dbReference type="AlphaFoldDB" id="A0A4R3I9E5"/>
<name>A0A4R3I9E5_9GAMM</name>
<dbReference type="Pfam" id="PF00293">
    <property type="entry name" value="NUDIX"/>
    <property type="match status" value="1"/>
</dbReference>
<dbReference type="PROSITE" id="PS51462">
    <property type="entry name" value="NUDIX"/>
    <property type="match status" value="1"/>
</dbReference>
<dbReference type="OrthoDB" id="5417595at2"/>
<evidence type="ECO:0000259" key="1">
    <source>
        <dbReference type="PROSITE" id="PS51462"/>
    </source>
</evidence>
<accession>A0A4R3I9E5</accession>
<dbReference type="Proteomes" id="UP000295793">
    <property type="component" value="Unassembled WGS sequence"/>
</dbReference>
<feature type="domain" description="Nudix hydrolase" evidence="1">
    <location>
        <begin position="36"/>
        <end position="159"/>
    </location>
</feature>
<keyword evidence="3" id="KW-1185">Reference proteome</keyword>
<evidence type="ECO:0000313" key="2">
    <source>
        <dbReference type="EMBL" id="TCS41983.1"/>
    </source>
</evidence>
<dbReference type="Pfam" id="PF14803">
    <property type="entry name" value="Zn_ribbon_Nudix"/>
    <property type="match status" value="1"/>
</dbReference>
<sequence>MNYCSVCGHKVTIKIPEDDHRPRHVCENCNTIHYQNPRPITCTLPIAPDGRIVLCRRNIEPQKDLWTLPGGFMENGETTLQGALRETWEEAEIHAETGELLAVISLPAWDQVHIFYTVKMADYSYSTTPETNEIELFDEQQIPWDELAFKTVESALKHYFHTCKTEHFVLSSSVAP</sequence>